<dbReference type="InterPro" id="IPR029432">
    <property type="entry name" value="Gp28/Gp37-like_dom"/>
</dbReference>
<proteinExistence type="predicted"/>
<gene>
    <name evidence="2" type="ORF">B7P34_06695</name>
</gene>
<keyword evidence="3" id="KW-1185">Reference proteome</keyword>
<dbReference type="RefSeq" id="WP_106674867.1">
    <property type="nucleotide sequence ID" value="NZ_PXWG01000009.1"/>
</dbReference>
<dbReference type="Proteomes" id="UP000242427">
    <property type="component" value="Unassembled WGS sequence"/>
</dbReference>
<dbReference type="AlphaFoldDB" id="A0A9X7JTS5"/>
<comment type="caution">
    <text evidence="2">The sequence shown here is derived from an EMBL/GenBank/DDBJ whole genome shotgun (WGS) entry which is preliminary data.</text>
</comment>
<dbReference type="EMBL" id="PXWG01000009">
    <property type="protein sequence ID" value="PSJ29551.1"/>
    <property type="molecule type" value="Genomic_DNA"/>
</dbReference>
<protein>
    <recommendedName>
        <fullName evidence="1">Gp28/Gp37-like domain-containing protein</fullName>
    </recommendedName>
</protein>
<sequence>MAARPRGERHLPHRHRRVGRVRGHPDLSATTPRSLTLRRYRVDVRDAALRRVGQIDSYTSLDVIVRHLDVGAWTLVLPADHPHAGLFASGHGVMIWSDDAPEPLFTGPLTSIRDDWSATSGGTLTFSGVCDNTALAARLAFPDPARAPDTGNGRYSVDYWTAAGPAGDIINRLVAANAGPAALPGRRVLGLDPGLTTGLGDATKVSLRFDTLLSATQTLATTAGLAVRITQPDPTTPRLALQIGTTRDLRGAVRFSTDLGNLGSYSYQLTAPRTTRAVVAAQGQGKDRFFWQWAAPDAEAEWARVGETFVDQRDTAIPGRLDDSDEQFRSLRTSATNALQQGGAQAELSLAPVDTEQCQYGRDYRTGDTVTVTTTAGTDLVHPVREVHLTDTADASSVQATVGTEAATQTPALYTQVRRLWQAVHALNTRY</sequence>
<evidence type="ECO:0000313" key="2">
    <source>
        <dbReference type="EMBL" id="PSJ29551.1"/>
    </source>
</evidence>
<evidence type="ECO:0000313" key="3">
    <source>
        <dbReference type="Proteomes" id="UP000242427"/>
    </source>
</evidence>
<reference evidence="2 3" key="1">
    <citation type="submission" date="2018-03" db="EMBL/GenBank/DDBJ databases">
        <title>Chitinolytic properties of Streptosporangium nondiastaticum TBG75A20.</title>
        <authorList>
            <person name="Gayathri V."/>
            <person name="Shiburaj S."/>
        </authorList>
    </citation>
    <scope>NUCLEOTIDE SEQUENCE [LARGE SCALE GENOMIC DNA]</scope>
    <source>
        <strain evidence="2 3">TBG75A20</strain>
    </source>
</reference>
<dbReference type="Pfam" id="PF14594">
    <property type="entry name" value="Sipho_Gp37"/>
    <property type="match status" value="1"/>
</dbReference>
<feature type="domain" description="Gp28/Gp37-like" evidence="1">
    <location>
        <begin position="42"/>
        <end position="404"/>
    </location>
</feature>
<name>A0A9X7JTS5_9ACTN</name>
<accession>A0A9X7JTS5</accession>
<dbReference type="OrthoDB" id="3622772at2"/>
<evidence type="ECO:0000259" key="1">
    <source>
        <dbReference type="Pfam" id="PF14594"/>
    </source>
</evidence>
<organism evidence="2 3">
    <name type="scientific">Streptosporangium nondiastaticum</name>
    <dbReference type="NCBI Taxonomy" id="35764"/>
    <lineage>
        <taxon>Bacteria</taxon>
        <taxon>Bacillati</taxon>
        <taxon>Actinomycetota</taxon>
        <taxon>Actinomycetes</taxon>
        <taxon>Streptosporangiales</taxon>
        <taxon>Streptosporangiaceae</taxon>
        <taxon>Streptosporangium</taxon>
    </lineage>
</organism>